<dbReference type="PROSITE" id="PS50879">
    <property type="entry name" value="RNASE_H_1"/>
    <property type="match status" value="1"/>
</dbReference>
<comment type="caution">
    <text evidence="2">The sequence shown here is derived from an EMBL/GenBank/DDBJ whole genome shotgun (WGS) entry which is preliminary data.</text>
</comment>
<name>A0ABR2J792_9PEZI</name>
<evidence type="ECO:0000259" key="1">
    <source>
        <dbReference type="PROSITE" id="PS50879"/>
    </source>
</evidence>
<accession>A0ABR2J792</accession>
<organism evidence="2 3">
    <name type="scientific">Apiospora arundinis</name>
    <dbReference type="NCBI Taxonomy" id="335852"/>
    <lineage>
        <taxon>Eukaryota</taxon>
        <taxon>Fungi</taxon>
        <taxon>Dikarya</taxon>
        <taxon>Ascomycota</taxon>
        <taxon>Pezizomycotina</taxon>
        <taxon>Sordariomycetes</taxon>
        <taxon>Xylariomycetidae</taxon>
        <taxon>Amphisphaeriales</taxon>
        <taxon>Apiosporaceae</taxon>
        <taxon>Apiospora</taxon>
    </lineage>
</organism>
<dbReference type="InterPro" id="IPR012337">
    <property type="entry name" value="RNaseH-like_sf"/>
</dbReference>
<dbReference type="InterPro" id="IPR002156">
    <property type="entry name" value="RNaseH_domain"/>
</dbReference>
<gene>
    <name evidence="2" type="ORF">PGQ11_004141</name>
</gene>
<feature type="domain" description="RNase H type-1" evidence="1">
    <location>
        <begin position="1"/>
        <end position="98"/>
    </location>
</feature>
<keyword evidence="3" id="KW-1185">Reference proteome</keyword>
<protein>
    <submittedName>
        <fullName evidence="2">Ribonuclease H-like domain-containing protein</fullName>
    </submittedName>
</protein>
<evidence type="ECO:0000313" key="2">
    <source>
        <dbReference type="EMBL" id="KAK8873627.1"/>
    </source>
</evidence>
<dbReference type="Gene3D" id="3.30.420.10">
    <property type="entry name" value="Ribonuclease H-like superfamily/Ribonuclease H"/>
    <property type="match status" value="1"/>
</dbReference>
<dbReference type="Pfam" id="PF00075">
    <property type="entry name" value="RNase_H"/>
    <property type="match status" value="1"/>
</dbReference>
<evidence type="ECO:0000313" key="3">
    <source>
        <dbReference type="Proteomes" id="UP001390339"/>
    </source>
</evidence>
<dbReference type="EMBL" id="JAPCWZ010000003">
    <property type="protein sequence ID" value="KAK8873627.1"/>
    <property type="molecule type" value="Genomic_DNA"/>
</dbReference>
<dbReference type="SUPFAM" id="SSF53098">
    <property type="entry name" value="Ribonuclease H-like"/>
    <property type="match status" value="1"/>
</dbReference>
<dbReference type="Proteomes" id="UP001390339">
    <property type="component" value="Unassembled WGS sequence"/>
</dbReference>
<dbReference type="InterPro" id="IPR036397">
    <property type="entry name" value="RNaseH_sf"/>
</dbReference>
<proteinExistence type="predicted"/>
<reference evidence="2 3" key="1">
    <citation type="journal article" date="2024" name="IMA Fungus">
        <title>Apiospora arundinis, a panoply of carbohydrate-active enzymes and secondary metabolites.</title>
        <authorList>
            <person name="Sorensen T."/>
            <person name="Petersen C."/>
            <person name="Muurmann A.T."/>
            <person name="Christiansen J.V."/>
            <person name="Brundto M.L."/>
            <person name="Overgaard C.K."/>
            <person name="Boysen A.T."/>
            <person name="Wollenberg R.D."/>
            <person name="Larsen T.O."/>
            <person name="Sorensen J.L."/>
            <person name="Nielsen K.L."/>
            <person name="Sondergaard T.E."/>
        </authorList>
    </citation>
    <scope>NUCLEOTIDE SEQUENCE [LARGE SCALE GENOMIC DNA]</scope>
    <source>
        <strain evidence="2 3">AAU 773</strain>
    </source>
</reference>
<sequence length="116" mass="13599">MPRQYPCDEECQTPCTVKHIVLKTDSAYLVNGITSYINKWRHNGWKTSSGTDVKNRDLWEWLERLVDEYLDLGVAVDFWLVRREHNKEADTLANLGLISNLTLTMEGGFNHNLFWR</sequence>